<dbReference type="EMBL" id="JAUZQE010000038">
    <property type="protein sequence ID" value="MDR4126844.1"/>
    <property type="molecule type" value="Genomic_DNA"/>
</dbReference>
<dbReference type="PANTHER" id="PTHR42810:SF2">
    <property type="entry name" value="PURINE PERMEASE C1399.01C-RELATED"/>
    <property type="match status" value="1"/>
</dbReference>
<keyword evidence="5 7" id="KW-1133">Transmembrane helix</keyword>
<evidence type="ECO:0000256" key="2">
    <source>
        <dbReference type="ARBA" id="ARBA00008821"/>
    </source>
</evidence>
<comment type="caution">
    <text evidence="8">The sequence shown here is derived from an EMBL/GenBank/DDBJ whole genome shotgun (WGS) entry which is preliminary data.</text>
</comment>
<keyword evidence="9" id="KW-1185">Reference proteome</keyword>
<feature type="transmembrane region" description="Helical" evidence="7">
    <location>
        <begin position="130"/>
        <end position="148"/>
    </location>
</feature>
<reference evidence="8 9" key="1">
    <citation type="submission" date="2023-08" db="EMBL/GenBank/DDBJ databases">
        <title>Alcaligenaceae gen. nov., a novel taxon isolated from the sludge of Yixing Pesticide Factory.</title>
        <authorList>
            <person name="Ruan L."/>
        </authorList>
    </citation>
    <scope>NUCLEOTIDE SEQUENCE [LARGE SCALE GENOMIC DNA]</scope>
    <source>
        <strain evidence="8 9">LG-2</strain>
    </source>
</reference>
<feature type="transmembrane region" description="Helical" evidence="7">
    <location>
        <begin position="195"/>
        <end position="214"/>
    </location>
</feature>
<evidence type="ECO:0000256" key="4">
    <source>
        <dbReference type="ARBA" id="ARBA00022692"/>
    </source>
</evidence>
<evidence type="ECO:0000313" key="8">
    <source>
        <dbReference type="EMBL" id="MDR4126844.1"/>
    </source>
</evidence>
<dbReference type="InterPro" id="IPR006043">
    <property type="entry name" value="NCS2"/>
</dbReference>
<dbReference type="Pfam" id="PF00860">
    <property type="entry name" value="Xan_ur_permease"/>
    <property type="match status" value="1"/>
</dbReference>
<feature type="transmembrane region" description="Helical" evidence="7">
    <location>
        <begin position="93"/>
        <end position="118"/>
    </location>
</feature>
<dbReference type="Proteomes" id="UP001232156">
    <property type="component" value="Unassembled WGS sequence"/>
</dbReference>
<organism evidence="8 9">
    <name type="scientific">Yanghanlia caeni</name>
    <dbReference type="NCBI Taxonomy" id="3064283"/>
    <lineage>
        <taxon>Bacteria</taxon>
        <taxon>Pseudomonadati</taxon>
        <taxon>Pseudomonadota</taxon>
        <taxon>Betaproteobacteria</taxon>
        <taxon>Burkholderiales</taxon>
        <taxon>Alcaligenaceae</taxon>
        <taxon>Yanghanlia</taxon>
    </lineage>
</organism>
<protein>
    <submittedName>
        <fullName evidence="8">Solute carrier family 23 protein</fullName>
    </submittedName>
</protein>
<keyword evidence="4 7" id="KW-0812">Transmembrane</keyword>
<name>A0ABU1D8V7_9BURK</name>
<comment type="subcellular location">
    <subcellularLocation>
        <location evidence="1">Membrane</location>
        <topology evidence="1">Multi-pass membrane protein</topology>
    </subcellularLocation>
</comment>
<keyword evidence="6 7" id="KW-0472">Membrane</keyword>
<gene>
    <name evidence="8" type="ORF">Q8947_12725</name>
</gene>
<feature type="transmembrane region" description="Helical" evidence="7">
    <location>
        <begin position="384"/>
        <end position="403"/>
    </location>
</feature>
<proteinExistence type="inferred from homology"/>
<evidence type="ECO:0000256" key="3">
    <source>
        <dbReference type="ARBA" id="ARBA00022448"/>
    </source>
</evidence>
<dbReference type="PANTHER" id="PTHR42810">
    <property type="entry name" value="PURINE PERMEASE C1399.01C-RELATED"/>
    <property type="match status" value="1"/>
</dbReference>
<evidence type="ECO:0000256" key="5">
    <source>
        <dbReference type="ARBA" id="ARBA00022989"/>
    </source>
</evidence>
<evidence type="ECO:0000256" key="7">
    <source>
        <dbReference type="SAM" id="Phobius"/>
    </source>
</evidence>
<comment type="similarity">
    <text evidence="2">Belongs to the nucleobase:cation symporter-2 (NCS2) (TC 2.A.40) family.</text>
</comment>
<feature type="transmembrane region" description="Helical" evidence="7">
    <location>
        <begin position="415"/>
        <end position="436"/>
    </location>
</feature>
<feature type="transmembrane region" description="Helical" evidence="7">
    <location>
        <begin position="245"/>
        <end position="266"/>
    </location>
</feature>
<evidence type="ECO:0000256" key="1">
    <source>
        <dbReference type="ARBA" id="ARBA00004141"/>
    </source>
</evidence>
<feature type="transmembrane region" description="Helical" evidence="7">
    <location>
        <begin position="168"/>
        <end position="188"/>
    </location>
</feature>
<sequence>MRRPDNAAFWINDRLPIPTAIGLSIEQLAFLGALLVVPNLFAHSDIVALGTTSFLDIASTTLMMCALSVLLQVTGRWGLGAGYYYPLQSTPTVFAIMMVASSQGGLALAYGMIFISGLTQVLLSGVLMRMRNIFTVEVAGLAVMLTGITTGKMGLEALFGMPSRPFEMTALIVALITLGVLVFCNIWVKARFQAFTTLAGLVAGTLIAAWFGMIPADVLEDIAETPWLRLPEATRIGRQFDPELIGLYALMGLSMVLMSLGTQTVAQRALDADWHIPDLRAYARGVRAEGVVHMLGSFLGAMPQSASGGAVGLATSAGCTSRYLGYWVAGALVFMALCSKLIVLWFVVPAPVIAALMLYLGALLIATGLRLIASRMLDNRRSMAIGLGLMVGVANQYIVTGLAESMPGLSGFMRVAGGLNGVLVALLLTLVFRIGATARTRRSFVIEATTPDDLSRFMEDQGRLWGARRDSVLRVRQVVWEAFDLLAHSGHIVSTPPRLEVHTRFDDYALRVRFVYEGQPLPSAGSAPPSSDDMLDDPEAAARLSSYLIGRLARRVQISERDGRSYLDLYFDA</sequence>
<feature type="transmembrane region" description="Helical" evidence="7">
    <location>
        <begin position="20"/>
        <end position="42"/>
    </location>
</feature>
<feature type="transmembrane region" description="Helical" evidence="7">
    <location>
        <begin position="324"/>
        <end position="346"/>
    </location>
</feature>
<feature type="transmembrane region" description="Helical" evidence="7">
    <location>
        <begin position="352"/>
        <end position="372"/>
    </location>
</feature>
<feature type="transmembrane region" description="Helical" evidence="7">
    <location>
        <begin position="54"/>
        <end position="73"/>
    </location>
</feature>
<accession>A0ABU1D8V7</accession>
<keyword evidence="3" id="KW-0813">Transport</keyword>
<evidence type="ECO:0000313" key="9">
    <source>
        <dbReference type="Proteomes" id="UP001232156"/>
    </source>
</evidence>
<evidence type="ECO:0000256" key="6">
    <source>
        <dbReference type="ARBA" id="ARBA00023136"/>
    </source>
</evidence>
<dbReference type="RefSeq" id="WP_347287475.1">
    <property type="nucleotide sequence ID" value="NZ_JAUZQE010000038.1"/>
</dbReference>